<feature type="domain" description="PTS EIIA type-4" evidence="8">
    <location>
        <begin position="1"/>
        <end position="122"/>
    </location>
</feature>
<dbReference type="eggNOG" id="COG2893">
    <property type="taxonomic scope" value="Bacteria"/>
</dbReference>
<evidence type="ECO:0000256" key="6">
    <source>
        <dbReference type="ARBA" id="ARBA00022683"/>
    </source>
</evidence>
<dbReference type="GO" id="GO:0005737">
    <property type="term" value="C:cytoplasm"/>
    <property type="evidence" value="ECO:0007669"/>
    <property type="project" value="UniProtKB-SubCell"/>
</dbReference>
<evidence type="ECO:0000259" key="8">
    <source>
        <dbReference type="PROSITE" id="PS51096"/>
    </source>
</evidence>
<proteinExistence type="predicted"/>
<dbReference type="HOGENOM" id="CLU_123235_0_1_7"/>
<dbReference type="RefSeq" id="WP_015752024.1">
    <property type="nucleotide sequence ID" value="NC_013223.1"/>
</dbReference>
<dbReference type="PROSITE" id="PS51096">
    <property type="entry name" value="PTS_EIIA_TYPE_4"/>
    <property type="match status" value="1"/>
</dbReference>
<dbReference type="Proteomes" id="UP000001052">
    <property type="component" value="Chromosome"/>
</dbReference>
<keyword evidence="4" id="KW-0762">Sugar transport</keyword>
<dbReference type="InterPro" id="IPR036662">
    <property type="entry name" value="PTS_EIIA_man-typ_sf"/>
</dbReference>
<reference evidence="9 10" key="2">
    <citation type="journal article" date="2010" name="Stand. Genomic Sci.">
        <title>Complete genome sequence of Desulfohalobium retbaense type strain (HR(100)).</title>
        <authorList>
            <person name="Spring S."/>
            <person name="Nolan M."/>
            <person name="Lapidus A."/>
            <person name="Glavina Del Rio T."/>
            <person name="Copeland A."/>
            <person name="Tice H."/>
            <person name="Cheng J.F."/>
            <person name="Lucas S."/>
            <person name="Land M."/>
            <person name="Chen F."/>
            <person name="Bruce D."/>
            <person name="Goodwin L."/>
            <person name="Pitluck S."/>
            <person name="Ivanova N."/>
            <person name="Mavromatis K."/>
            <person name="Mikhailova N."/>
            <person name="Pati A."/>
            <person name="Chen A."/>
            <person name="Palaniappan K."/>
            <person name="Hauser L."/>
            <person name="Chang Y.J."/>
            <person name="Jeffries C.D."/>
            <person name="Munk C."/>
            <person name="Kiss H."/>
            <person name="Chain P."/>
            <person name="Han C."/>
            <person name="Brettin T."/>
            <person name="Detter J.C."/>
            <person name="Schuler E."/>
            <person name="Goker M."/>
            <person name="Rohde M."/>
            <person name="Bristow J."/>
            <person name="Eisen J.A."/>
            <person name="Markowitz V."/>
            <person name="Hugenholtz P."/>
            <person name="Kyrpides N.C."/>
            <person name="Klenk H.P."/>
        </authorList>
    </citation>
    <scope>NUCLEOTIDE SEQUENCE [LARGE SCALE GENOMIC DNA]</scope>
    <source>
        <strain evidence="9 10">DSM 5692</strain>
    </source>
</reference>
<dbReference type="PANTHER" id="PTHR33799">
    <property type="entry name" value="PTS PERMEASE-RELATED-RELATED"/>
    <property type="match status" value="1"/>
</dbReference>
<evidence type="ECO:0000256" key="5">
    <source>
        <dbReference type="ARBA" id="ARBA00022679"/>
    </source>
</evidence>
<dbReference type="CDD" id="cd00006">
    <property type="entry name" value="PTS_IIA_man"/>
    <property type="match status" value="1"/>
</dbReference>
<dbReference type="EMBL" id="CP001734">
    <property type="protein sequence ID" value="ACV68881.1"/>
    <property type="molecule type" value="Genomic_DNA"/>
</dbReference>
<dbReference type="GO" id="GO:0009401">
    <property type="term" value="P:phosphoenolpyruvate-dependent sugar phosphotransferase system"/>
    <property type="evidence" value="ECO:0007669"/>
    <property type="project" value="UniProtKB-KW"/>
</dbReference>
<keyword evidence="6" id="KW-0598">Phosphotransferase system</keyword>
<dbReference type="Gene3D" id="3.40.50.510">
    <property type="entry name" value="Phosphotransferase system, mannose-type IIA component"/>
    <property type="match status" value="1"/>
</dbReference>
<dbReference type="PANTHER" id="PTHR33799:SF1">
    <property type="entry name" value="PTS SYSTEM MANNOSE-SPECIFIC EIIAB COMPONENT-RELATED"/>
    <property type="match status" value="1"/>
</dbReference>
<evidence type="ECO:0000256" key="3">
    <source>
        <dbReference type="ARBA" id="ARBA00022490"/>
    </source>
</evidence>
<evidence type="ECO:0000256" key="1">
    <source>
        <dbReference type="ARBA" id="ARBA00004496"/>
    </source>
</evidence>
<evidence type="ECO:0000256" key="7">
    <source>
        <dbReference type="ARBA" id="ARBA00022777"/>
    </source>
</evidence>
<name>C8X384_DESRD</name>
<dbReference type="InterPro" id="IPR051471">
    <property type="entry name" value="Bacterial_PTS_sugar_comp"/>
</dbReference>
<evidence type="ECO:0000256" key="4">
    <source>
        <dbReference type="ARBA" id="ARBA00022597"/>
    </source>
</evidence>
<dbReference type="AlphaFoldDB" id="C8X384"/>
<dbReference type="KEGG" id="drt:Dret_1597"/>
<dbReference type="Pfam" id="PF03610">
    <property type="entry name" value="EIIA-man"/>
    <property type="match status" value="1"/>
</dbReference>
<evidence type="ECO:0000256" key="2">
    <source>
        <dbReference type="ARBA" id="ARBA00022448"/>
    </source>
</evidence>
<gene>
    <name evidence="9" type="ordered locus">Dret_1597</name>
</gene>
<dbReference type="OrthoDB" id="9794368at2"/>
<dbReference type="InterPro" id="IPR004701">
    <property type="entry name" value="PTS_EIIA_man-typ"/>
</dbReference>
<keyword evidence="3" id="KW-0963">Cytoplasm</keyword>
<dbReference type="STRING" id="485915.Dret_1597"/>
<reference evidence="10" key="1">
    <citation type="submission" date="2009-09" db="EMBL/GenBank/DDBJ databases">
        <title>The complete chromosome of Desulfohalobium retbaense DSM 5692.</title>
        <authorList>
            <consortium name="US DOE Joint Genome Institute (JGI-PGF)"/>
            <person name="Lucas S."/>
            <person name="Copeland A."/>
            <person name="Lapidus A."/>
            <person name="Glavina del Rio T."/>
            <person name="Dalin E."/>
            <person name="Tice H."/>
            <person name="Bruce D."/>
            <person name="Goodwin L."/>
            <person name="Pitluck S."/>
            <person name="Kyrpides N."/>
            <person name="Mavromatis K."/>
            <person name="Ivanova N."/>
            <person name="Mikhailova N."/>
            <person name="Munk A.C."/>
            <person name="Brettin T."/>
            <person name="Detter J.C."/>
            <person name="Han C."/>
            <person name="Tapia R."/>
            <person name="Larimer F."/>
            <person name="Land M."/>
            <person name="Hauser L."/>
            <person name="Markowitz V."/>
            <person name="Cheng J.-F."/>
            <person name="Hugenholtz P."/>
            <person name="Woyke T."/>
            <person name="Wu D."/>
            <person name="Spring S."/>
            <person name="Klenk H.-P."/>
            <person name="Eisen J.A."/>
        </authorList>
    </citation>
    <scope>NUCLEOTIDE SEQUENCE [LARGE SCALE GENOMIC DNA]</scope>
    <source>
        <strain evidence="10">DSM 5692</strain>
    </source>
</reference>
<dbReference type="InterPro" id="IPR033887">
    <property type="entry name" value="PTS_IIA_man"/>
</dbReference>
<dbReference type="GO" id="GO:0016020">
    <property type="term" value="C:membrane"/>
    <property type="evidence" value="ECO:0007669"/>
    <property type="project" value="InterPro"/>
</dbReference>
<keyword evidence="10" id="KW-1185">Reference proteome</keyword>
<protein>
    <submittedName>
        <fullName evidence="9">PTS system fructose subfamily IIA component</fullName>
    </submittedName>
</protein>
<dbReference type="TCDB" id="4.A.6.2.2">
    <property type="family name" value="the pts mannose-fructose-sorbose (man) family"/>
</dbReference>
<evidence type="ECO:0000313" key="10">
    <source>
        <dbReference type="Proteomes" id="UP000001052"/>
    </source>
</evidence>
<keyword evidence="5" id="KW-0808">Transferase</keyword>
<organism evidence="9 10">
    <name type="scientific">Desulfohalobium retbaense (strain ATCC 49708 / DSM 5692 / JCM 16813 / HR100)</name>
    <dbReference type="NCBI Taxonomy" id="485915"/>
    <lineage>
        <taxon>Bacteria</taxon>
        <taxon>Pseudomonadati</taxon>
        <taxon>Thermodesulfobacteriota</taxon>
        <taxon>Desulfovibrionia</taxon>
        <taxon>Desulfovibrionales</taxon>
        <taxon>Desulfohalobiaceae</taxon>
        <taxon>Desulfohalobium</taxon>
    </lineage>
</organism>
<dbReference type="GO" id="GO:0016301">
    <property type="term" value="F:kinase activity"/>
    <property type="evidence" value="ECO:0007669"/>
    <property type="project" value="UniProtKB-KW"/>
</dbReference>
<sequence length="136" mass="14393">MVGVIVVTHLDLGEKLLKAAENILGPQEMCITISLDSSTDMDESMQALKQAVEEVDVGSGVLILTDMFGGTPSNLAMSLLGAGDYEVITGVNLPLLLKLLGNREMELQELAVEVKSAGRQGILVAGEVLRRKVSNG</sequence>
<evidence type="ECO:0000313" key="9">
    <source>
        <dbReference type="EMBL" id="ACV68881.1"/>
    </source>
</evidence>
<dbReference type="SUPFAM" id="SSF53062">
    <property type="entry name" value="PTS system fructose IIA component-like"/>
    <property type="match status" value="1"/>
</dbReference>
<accession>C8X384</accession>
<keyword evidence="7" id="KW-0418">Kinase</keyword>
<comment type="subcellular location">
    <subcellularLocation>
        <location evidence="1">Cytoplasm</location>
    </subcellularLocation>
</comment>
<keyword evidence="2" id="KW-0813">Transport</keyword>